<accession>A0A921JH83</accession>
<dbReference type="InterPro" id="IPR048037">
    <property type="entry name" value="DmmA-like_C"/>
</dbReference>
<evidence type="ECO:0000256" key="5">
    <source>
        <dbReference type="ARBA" id="ARBA00023004"/>
    </source>
</evidence>
<evidence type="ECO:0000259" key="8">
    <source>
        <dbReference type="Pfam" id="PF22290"/>
    </source>
</evidence>
<feature type="domain" description="Dimethylamine monooxygenase subunit DmmA-like C-terminal" evidence="7">
    <location>
        <begin position="128"/>
        <end position="171"/>
    </location>
</feature>
<dbReference type="Pfam" id="PF22289">
    <property type="entry name" value="DmmA-like_C"/>
    <property type="match status" value="1"/>
</dbReference>
<reference evidence="9" key="2">
    <citation type="submission" date="2021-09" db="EMBL/GenBank/DDBJ databases">
        <authorList>
            <person name="Gilroy R."/>
        </authorList>
    </citation>
    <scope>NUCLEOTIDE SEQUENCE</scope>
    <source>
        <strain evidence="9">316</strain>
    </source>
</reference>
<evidence type="ECO:0000256" key="1">
    <source>
        <dbReference type="ARBA" id="ARBA00022630"/>
    </source>
</evidence>
<dbReference type="GO" id="GO:0016491">
    <property type="term" value="F:oxidoreductase activity"/>
    <property type="evidence" value="ECO:0007669"/>
    <property type="project" value="UniProtKB-KW"/>
</dbReference>
<evidence type="ECO:0000256" key="6">
    <source>
        <dbReference type="ARBA" id="ARBA00023014"/>
    </source>
</evidence>
<evidence type="ECO:0000313" key="9">
    <source>
        <dbReference type="EMBL" id="HJE26123.1"/>
    </source>
</evidence>
<sequence>MTDQGIKSRPIYAALHRDSSGRRHLYISAGSGPPPEALGPDGLESWAVAPTSCEGTLRRPDRAGERRFRSTRQLMETLERRLASERMGLRLYAEGPEDFLWDVYGIAQAQGLGRQEVFLKQSGSLARRVQCVHCKTFNEGVTTTIVRCAGCGANLFVRDHFSRRLSAFQGVKVDAEQPGDVPQAERAYP</sequence>
<reference evidence="9" key="1">
    <citation type="journal article" date="2021" name="PeerJ">
        <title>Extensive microbial diversity within the chicken gut microbiome revealed by metagenomics and culture.</title>
        <authorList>
            <person name="Gilroy R."/>
            <person name="Ravi A."/>
            <person name="Getino M."/>
            <person name="Pursley I."/>
            <person name="Horton D.L."/>
            <person name="Alikhan N.F."/>
            <person name="Baker D."/>
            <person name="Gharbi K."/>
            <person name="Hall N."/>
            <person name="Watson M."/>
            <person name="Adriaenssens E.M."/>
            <person name="Foster-Nyarko E."/>
            <person name="Jarju S."/>
            <person name="Secka A."/>
            <person name="Antonio M."/>
            <person name="Oren A."/>
            <person name="Chaudhuri R.R."/>
            <person name="La Ragione R."/>
            <person name="Hildebrand F."/>
            <person name="Pallen M.J."/>
        </authorList>
    </citation>
    <scope>NUCLEOTIDE SEQUENCE</scope>
    <source>
        <strain evidence="9">316</strain>
    </source>
</reference>
<proteinExistence type="predicted"/>
<keyword evidence="2" id="KW-0001">2Fe-2S</keyword>
<protein>
    <submittedName>
        <fullName evidence="9">Uncharacterized protein</fullName>
    </submittedName>
</protein>
<evidence type="ECO:0000259" key="7">
    <source>
        <dbReference type="Pfam" id="PF22289"/>
    </source>
</evidence>
<keyword evidence="4" id="KW-0560">Oxidoreductase</keyword>
<keyword evidence="6" id="KW-0411">Iron-sulfur</keyword>
<keyword evidence="3" id="KW-0479">Metal-binding</keyword>
<organism evidence="9 10">
    <name type="scientific">Methylorubrum populi</name>
    <dbReference type="NCBI Taxonomy" id="223967"/>
    <lineage>
        <taxon>Bacteria</taxon>
        <taxon>Pseudomonadati</taxon>
        <taxon>Pseudomonadota</taxon>
        <taxon>Alphaproteobacteria</taxon>
        <taxon>Hyphomicrobiales</taxon>
        <taxon>Methylobacteriaceae</taxon>
        <taxon>Methylorubrum</taxon>
    </lineage>
</organism>
<keyword evidence="1" id="KW-0285">Flavoprotein</keyword>
<evidence type="ECO:0000256" key="3">
    <source>
        <dbReference type="ARBA" id="ARBA00022723"/>
    </source>
</evidence>
<dbReference type="Proteomes" id="UP000742631">
    <property type="component" value="Unassembled WGS sequence"/>
</dbReference>
<dbReference type="AlphaFoldDB" id="A0A921JH83"/>
<gene>
    <name evidence="9" type="ORF">K8W01_20945</name>
</gene>
<name>A0A921JH83_9HYPH</name>
<evidence type="ECO:0000313" key="10">
    <source>
        <dbReference type="Proteomes" id="UP000742631"/>
    </source>
</evidence>
<dbReference type="InterPro" id="IPR054582">
    <property type="entry name" value="DmmA-like_N"/>
</dbReference>
<evidence type="ECO:0000256" key="4">
    <source>
        <dbReference type="ARBA" id="ARBA00023002"/>
    </source>
</evidence>
<dbReference type="GO" id="GO:0046872">
    <property type="term" value="F:metal ion binding"/>
    <property type="evidence" value="ECO:0007669"/>
    <property type="project" value="UniProtKB-KW"/>
</dbReference>
<dbReference type="Pfam" id="PF22290">
    <property type="entry name" value="DmmA-like_N"/>
    <property type="match status" value="1"/>
</dbReference>
<dbReference type="EMBL" id="DYYG01000067">
    <property type="protein sequence ID" value="HJE26123.1"/>
    <property type="molecule type" value="Genomic_DNA"/>
</dbReference>
<dbReference type="GO" id="GO:0051537">
    <property type="term" value="F:2 iron, 2 sulfur cluster binding"/>
    <property type="evidence" value="ECO:0007669"/>
    <property type="project" value="UniProtKB-KW"/>
</dbReference>
<dbReference type="NCBIfam" id="NF041259">
    <property type="entry name" value="mono_DmmA_fam"/>
    <property type="match status" value="1"/>
</dbReference>
<evidence type="ECO:0000256" key="2">
    <source>
        <dbReference type="ARBA" id="ARBA00022714"/>
    </source>
</evidence>
<comment type="caution">
    <text evidence="9">The sequence shown here is derived from an EMBL/GenBank/DDBJ whole genome shotgun (WGS) entry which is preliminary data.</text>
</comment>
<keyword evidence="5" id="KW-0408">Iron</keyword>
<feature type="domain" description="Dimethylamine monooxygenase subunit DmmA-like N-terminal" evidence="8">
    <location>
        <begin position="56"/>
        <end position="117"/>
    </location>
</feature>